<feature type="transmembrane region" description="Helical" evidence="12">
    <location>
        <begin position="165"/>
        <end position="187"/>
    </location>
</feature>
<keyword evidence="10 12" id="KW-0472">Membrane</keyword>
<dbReference type="PANTHER" id="PTHR10110:SF195">
    <property type="entry name" value="NA(+)_H(+) ANTIPORTER NHAS2"/>
    <property type="match status" value="1"/>
</dbReference>
<proteinExistence type="inferred from homology"/>
<feature type="transmembrane region" description="Helical" evidence="12">
    <location>
        <begin position="7"/>
        <end position="25"/>
    </location>
</feature>
<evidence type="ECO:0000259" key="13">
    <source>
        <dbReference type="Pfam" id="PF00999"/>
    </source>
</evidence>
<evidence type="ECO:0000256" key="1">
    <source>
        <dbReference type="ARBA" id="ARBA00004651"/>
    </source>
</evidence>
<organism evidence="14 15">
    <name type="scientific">Geomesophilobacter sediminis</name>
    <dbReference type="NCBI Taxonomy" id="2798584"/>
    <lineage>
        <taxon>Bacteria</taxon>
        <taxon>Pseudomonadati</taxon>
        <taxon>Thermodesulfobacteriota</taxon>
        <taxon>Desulfuromonadia</taxon>
        <taxon>Geobacterales</taxon>
        <taxon>Geobacteraceae</taxon>
        <taxon>Geomesophilobacter</taxon>
    </lineage>
</organism>
<accession>A0A8J7JML3</accession>
<keyword evidence="7 12" id="KW-1133">Transmembrane helix</keyword>
<keyword evidence="6 12" id="KW-0812">Transmembrane</keyword>
<dbReference type="Gene3D" id="6.10.140.1330">
    <property type="match status" value="1"/>
</dbReference>
<evidence type="ECO:0000256" key="3">
    <source>
        <dbReference type="ARBA" id="ARBA00022448"/>
    </source>
</evidence>
<feature type="transmembrane region" description="Helical" evidence="12">
    <location>
        <begin position="67"/>
        <end position="87"/>
    </location>
</feature>
<dbReference type="GO" id="GO:0051453">
    <property type="term" value="P:regulation of intracellular pH"/>
    <property type="evidence" value="ECO:0007669"/>
    <property type="project" value="TreeGrafter"/>
</dbReference>
<evidence type="ECO:0000256" key="2">
    <source>
        <dbReference type="ARBA" id="ARBA00007367"/>
    </source>
</evidence>
<feature type="transmembrane region" description="Helical" evidence="12">
    <location>
        <begin position="133"/>
        <end position="153"/>
    </location>
</feature>
<dbReference type="InterPro" id="IPR018422">
    <property type="entry name" value="Cation/H_exchanger_CPA1"/>
</dbReference>
<feature type="domain" description="Cation/H+ exchanger transmembrane" evidence="13">
    <location>
        <begin position="13"/>
        <end position="407"/>
    </location>
</feature>
<dbReference type="PANTHER" id="PTHR10110">
    <property type="entry name" value="SODIUM/HYDROGEN EXCHANGER"/>
    <property type="match status" value="1"/>
</dbReference>
<evidence type="ECO:0000256" key="9">
    <source>
        <dbReference type="ARBA" id="ARBA00023065"/>
    </source>
</evidence>
<evidence type="ECO:0000256" key="4">
    <source>
        <dbReference type="ARBA" id="ARBA00022449"/>
    </source>
</evidence>
<evidence type="ECO:0000256" key="7">
    <source>
        <dbReference type="ARBA" id="ARBA00022989"/>
    </source>
</evidence>
<feature type="transmembrane region" description="Helical" evidence="12">
    <location>
        <begin position="245"/>
        <end position="269"/>
    </location>
</feature>
<feature type="transmembrane region" description="Helical" evidence="12">
    <location>
        <begin position="290"/>
        <end position="310"/>
    </location>
</feature>
<keyword evidence="11" id="KW-0739">Sodium transport</keyword>
<dbReference type="EMBL" id="JAEMHM010000012">
    <property type="protein sequence ID" value="MBJ6726090.1"/>
    <property type="molecule type" value="Genomic_DNA"/>
</dbReference>
<reference evidence="14" key="1">
    <citation type="submission" date="2020-12" db="EMBL/GenBank/DDBJ databases">
        <title>Geomonas sp. Red875, isolated from river sediment.</title>
        <authorList>
            <person name="Xu Z."/>
            <person name="Zhang Z."/>
            <person name="Masuda Y."/>
            <person name="Itoh H."/>
            <person name="Senoo K."/>
        </authorList>
    </citation>
    <scope>NUCLEOTIDE SEQUENCE</scope>
    <source>
        <strain evidence="14">Red875</strain>
    </source>
</reference>
<evidence type="ECO:0000256" key="12">
    <source>
        <dbReference type="SAM" id="Phobius"/>
    </source>
</evidence>
<comment type="similarity">
    <text evidence="2">Belongs to the monovalent cation:proton antiporter 1 (CPA1) transporter (TC 2.A.36) family.</text>
</comment>
<dbReference type="RefSeq" id="WP_199384981.1">
    <property type="nucleotide sequence ID" value="NZ_JAEMHM010000012.1"/>
</dbReference>
<keyword evidence="5" id="KW-1003">Cell membrane</keyword>
<feature type="transmembrane region" description="Helical" evidence="12">
    <location>
        <begin position="99"/>
        <end position="121"/>
    </location>
</feature>
<name>A0A8J7JML3_9BACT</name>
<feature type="transmembrane region" description="Helical" evidence="12">
    <location>
        <begin position="355"/>
        <end position="376"/>
    </location>
</feature>
<protein>
    <submittedName>
        <fullName evidence="14">Sodium:proton antiporter</fullName>
    </submittedName>
</protein>
<dbReference type="AlphaFoldDB" id="A0A8J7JML3"/>
<evidence type="ECO:0000313" key="15">
    <source>
        <dbReference type="Proteomes" id="UP000636888"/>
    </source>
</evidence>
<dbReference type="Proteomes" id="UP000636888">
    <property type="component" value="Unassembled WGS sequence"/>
</dbReference>
<evidence type="ECO:0000256" key="5">
    <source>
        <dbReference type="ARBA" id="ARBA00022475"/>
    </source>
</evidence>
<sequence length="413" mass="44563">MRTFHIIGILTSLAALFSYLNYRFLKLPTMIGLMLQSLAFSLLLMGLSYLGVDIVQPVQKIFERINFNVLFLEGLLSFLLFAGALFVKVEELLDVKFDIAILSVAGVVVSAGMIGGALYGISELLGLQLRPVFCFLFGALISPTDPVATLPILRRLGVSARVNAMIAGESLFNDGVGIVLFLSLMVLTQDTGPVSVGEVAALFCREAVGGAFYGALLGWVGYLLIKSVDNFRLEILITLALVSGGYSLATVLHVSGPLAMVVAGLLIGGRGRKLGMSERTRRNLDLFWDLVEDLLNAILFTLIGLEVLVISRSLTVIHLLTALVAVPLVIVARYLSVVLLGSLLHLRRGISLRTAFIMTWGGLRGGIPVALALTIPEGRERTVFLFATYVVVVFSILVQGFTLKHVVGKQVGE</sequence>
<keyword evidence="4" id="KW-0050">Antiport</keyword>
<gene>
    <name evidence="14" type="ORF">JFN93_15335</name>
</gene>
<keyword evidence="15" id="KW-1185">Reference proteome</keyword>
<keyword evidence="8" id="KW-0915">Sodium</keyword>
<feature type="transmembrane region" description="Helical" evidence="12">
    <location>
        <begin position="382"/>
        <end position="403"/>
    </location>
</feature>
<evidence type="ECO:0000256" key="11">
    <source>
        <dbReference type="ARBA" id="ARBA00023201"/>
    </source>
</evidence>
<dbReference type="GO" id="GO:0098719">
    <property type="term" value="P:sodium ion import across plasma membrane"/>
    <property type="evidence" value="ECO:0007669"/>
    <property type="project" value="TreeGrafter"/>
</dbReference>
<dbReference type="InterPro" id="IPR006153">
    <property type="entry name" value="Cation/H_exchanger_TM"/>
</dbReference>
<evidence type="ECO:0000256" key="8">
    <source>
        <dbReference type="ARBA" id="ARBA00023053"/>
    </source>
</evidence>
<keyword evidence="9" id="KW-0406">Ion transport</keyword>
<evidence type="ECO:0000313" key="14">
    <source>
        <dbReference type="EMBL" id="MBJ6726090.1"/>
    </source>
</evidence>
<feature type="transmembrane region" description="Helical" evidence="12">
    <location>
        <begin position="31"/>
        <end position="55"/>
    </location>
</feature>
<dbReference type="GO" id="GO:0015386">
    <property type="term" value="F:potassium:proton antiporter activity"/>
    <property type="evidence" value="ECO:0007669"/>
    <property type="project" value="TreeGrafter"/>
</dbReference>
<feature type="transmembrane region" description="Helical" evidence="12">
    <location>
        <begin position="316"/>
        <end position="343"/>
    </location>
</feature>
<dbReference type="GO" id="GO:0005886">
    <property type="term" value="C:plasma membrane"/>
    <property type="evidence" value="ECO:0007669"/>
    <property type="project" value="UniProtKB-SubCell"/>
</dbReference>
<evidence type="ECO:0000256" key="10">
    <source>
        <dbReference type="ARBA" id="ARBA00023136"/>
    </source>
</evidence>
<dbReference type="Pfam" id="PF00999">
    <property type="entry name" value="Na_H_Exchanger"/>
    <property type="match status" value="1"/>
</dbReference>
<keyword evidence="3" id="KW-0813">Transport</keyword>
<comment type="caution">
    <text evidence="14">The sequence shown here is derived from an EMBL/GenBank/DDBJ whole genome shotgun (WGS) entry which is preliminary data.</text>
</comment>
<feature type="transmembrane region" description="Helical" evidence="12">
    <location>
        <begin position="199"/>
        <end position="225"/>
    </location>
</feature>
<dbReference type="GO" id="GO:0015385">
    <property type="term" value="F:sodium:proton antiporter activity"/>
    <property type="evidence" value="ECO:0007669"/>
    <property type="project" value="InterPro"/>
</dbReference>
<evidence type="ECO:0000256" key="6">
    <source>
        <dbReference type="ARBA" id="ARBA00022692"/>
    </source>
</evidence>
<comment type="subcellular location">
    <subcellularLocation>
        <location evidence="1">Cell membrane</location>
        <topology evidence="1">Multi-pass membrane protein</topology>
    </subcellularLocation>
</comment>